<dbReference type="AlphaFoldDB" id="V5H4S3"/>
<dbReference type="Proteomes" id="UP000030675">
    <property type="component" value="Unassembled WGS sequence"/>
</dbReference>
<accession>V5H4S3</accession>
<protein>
    <submittedName>
        <fullName evidence="1">Uncharacterized protein</fullName>
    </submittedName>
</protein>
<reference evidence="2" key="1">
    <citation type="submission" date="2012-12" db="EMBL/GenBank/DDBJ databases">
        <title>Genome Sequence of Photobacterium leiognathi lrivu.4.1.</title>
        <authorList>
            <person name="Urbanczyk H."/>
            <person name="Ogura Y."/>
            <person name="Hayashi T."/>
            <person name="Dunlap P.V."/>
        </authorList>
    </citation>
    <scope>NUCLEOTIDE SEQUENCE [LARGE SCALE GENOMIC DNA]</scope>
    <source>
        <strain evidence="2">lrivu.4.1</strain>
    </source>
</reference>
<dbReference type="EMBL" id="DF196821">
    <property type="protein sequence ID" value="GAD32052.1"/>
    <property type="molecule type" value="Genomic_DNA"/>
</dbReference>
<dbReference type="HOGENOM" id="CLU_3171404_0_0_6"/>
<gene>
    <name evidence="1" type="ORF">PLEI_3720</name>
</gene>
<sequence>MYDWDYKCEIFDSKKYVEISNFTDNHAFFFFNSISKNILFSYKNTSY</sequence>
<name>V5H4S3_PHOLE</name>
<evidence type="ECO:0000313" key="2">
    <source>
        <dbReference type="Proteomes" id="UP000030675"/>
    </source>
</evidence>
<organism evidence="1 2">
    <name type="scientific">Photobacterium leiognathi lrivu.4.1</name>
    <dbReference type="NCBI Taxonomy" id="1248232"/>
    <lineage>
        <taxon>Bacteria</taxon>
        <taxon>Pseudomonadati</taxon>
        <taxon>Pseudomonadota</taxon>
        <taxon>Gammaproteobacteria</taxon>
        <taxon>Vibrionales</taxon>
        <taxon>Vibrionaceae</taxon>
        <taxon>Photobacterium</taxon>
    </lineage>
</organism>
<evidence type="ECO:0000313" key="1">
    <source>
        <dbReference type="EMBL" id="GAD32052.1"/>
    </source>
</evidence>
<proteinExistence type="predicted"/>